<evidence type="ECO:0000313" key="8">
    <source>
        <dbReference type="Proteomes" id="UP000230750"/>
    </source>
</evidence>
<proteinExistence type="predicted"/>
<dbReference type="Gene3D" id="2.60.40.60">
    <property type="entry name" value="Cadherins"/>
    <property type="match status" value="5"/>
</dbReference>
<dbReference type="GO" id="GO:0005509">
    <property type="term" value="F:calcium ion binding"/>
    <property type="evidence" value="ECO:0007669"/>
    <property type="project" value="UniProtKB-UniRule"/>
</dbReference>
<dbReference type="EMBL" id="MRZV01001564">
    <property type="protein sequence ID" value="PIK37075.1"/>
    <property type="molecule type" value="Genomic_DNA"/>
</dbReference>
<dbReference type="STRING" id="307972.A0A2G8JMZ8"/>
<feature type="domain" description="Cadherin" evidence="6">
    <location>
        <begin position="441"/>
        <end position="525"/>
    </location>
</feature>
<dbReference type="Proteomes" id="UP000230750">
    <property type="component" value="Unassembled WGS sequence"/>
</dbReference>
<keyword evidence="4" id="KW-0472">Membrane</keyword>
<dbReference type="FunFam" id="2.60.40.60:FF:000041">
    <property type="entry name" value="FAT atypical cadherin 1"/>
    <property type="match status" value="1"/>
</dbReference>
<dbReference type="InterPro" id="IPR015919">
    <property type="entry name" value="Cadherin-like_sf"/>
</dbReference>
<feature type="domain" description="Cadherin" evidence="6">
    <location>
        <begin position="328"/>
        <end position="401"/>
    </location>
</feature>
<dbReference type="PANTHER" id="PTHR24027:SF438">
    <property type="entry name" value="CADHERIN 23"/>
    <property type="match status" value="1"/>
</dbReference>
<dbReference type="SMART" id="SM00112">
    <property type="entry name" value="CA"/>
    <property type="match status" value="4"/>
</dbReference>
<protein>
    <submittedName>
        <fullName evidence="7">Putative protocadherin Fat 1</fullName>
    </submittedName>
</protein>
<dbReference type="PRINTS" id="PR00205">
    <property type="entry name" value="CADHERIN"/>
</dbReference>
<dbReference type="CDD" id="cd11304">
    <property type="entry name" value="Cadherin_repeat"/>
    <property type="match status" value="5"/>
</dbReference>
<dbReference type="GO" id="GO:0007156">
    <property type="term" value="P:homophilic cell adhesion via plasma membrane adhesion molecules"/>
    <property type="evidence" value="ECO:0007669"/>
    <property type="project" value="InterPro"/>
</dbReference>
<comment type="subcellular location">
    <subcellularLocation>
        <location evidence="1">Membrane</location>
    </subcellularLocation>
</comment>
<evidence type="ECO:0000256" key="1">
    <source>
        <dbReference type="ARBA" id="ARBA00004370"/>
    </source>
</evidence>
<dbReference type="GO" id="GO:0016477">
    <property type="term" value="P:cell migration"/>
    <property type="evidence" value="ECO:0007669"/>
    <property type="project" value="TreeGrafter"/>
</dbReference>
<dbReference type="SUPFAM" id="SSF49313">
    <property type="entry name" value="Cadherin-like"/>
    <property type="match status" value="5"/>
</dbReference>
<comment type="caution">
    <text evidence="7">The sequence shown here is derived from an EMBL/GenBank/DDBJ whole genome shotgun (WGS) entry which is preliminary data.</text>
</comment>
<reference evidence="7 8" key="1">
    <citation type="journal article" date="2017" name="PLoS Biol.">
        <title>The sea cucumber genome provides insights into morphological evolution and visceral regeneration.</title>
        <authorList>
            <person name="Zhang X."/>
            <person name="Sun L."/>
            <person name="Yuan J."/>
            <person name="Sun Y."/>
            <person name="Gao Y."/>
            <person name="Zhang L."/>
            <person name="Li S."/>
            <person name="Dai H."/>
            <person name="Hamel J.F."/>
            <person name="Liu C."/>
            <person name="Yu Y."/>
            <person name="Liu S."/>
            <person name="Lin W."/>
            <person name="Guo K."/>
            <person name="Jin S."/>
            <person name="Xu P."/>
            <person name="Storey K.B."/>
            <person name="Huan P."/>
            <person name="Zhang T."/>
            <person name="Zhou Y."/>
            <person name="Zhang J."/>
            <person name="Lin C."/>
            <person name="Li X."/>
            <person name="Xing L."/>
            <person name="Huo D."/>
            <person name="Sun M."/>
            <person name="Wang L."/>
            <person name="Mercier A."/>
            <person name="Li F."/>
            <person name="Yang H."/>
            <person name="Xiang J."/>
        </authorList>
    </citation>
    <scope>NUCLEOTIDE SEQUENCE [LARGE SCALE GENOMIC DNA]</scope>
    <source>
        <strain evidence="7">Shaxun</strain>
        <tissue evidence="7">Muscle</tissue>
    </source>
</reference>
<dbReference type="PROSITE" id="PS00232">
    <property type="entry name" value="CADHERIN_1"/>
    <property type="match status" value="1"/>
</dbReference>
<evidence type="ECO:0000256" key="3">
    <source>
        <dbReference type="ARBA" id="ARBA00022837"/>
    </source>
</evidence>
<dbReference type="OrthoDB" id="6252479at2759"/>
<dbReference type="InterPro" id="IPR002126">
    <property type="entry name" value="Cadherin-like_dom"/>
</dbReference>
<feature type="domain" description="Cadherin" evidence="6">
    <location>
        <begin position="22"/>
        <end position="74"/>
    </location>
</feature>
<name>A0A2G8JMZ8_STIJA</name>
<dbReference type="GO" id="GO:0045296">
    <property type="term" value="F:cadherin binding"/>
    <property type="evidence" value="ECO:0007669"/>
    <property type="project" value="TreeGrafter"/>
</dbReference>
<organism evidence="7 8">
    <name type="scientific">Stichopus japonicus</name>
    <name type="common">Sea cucumber</name>
    <dbReference type="NCBI Taxonomy" id="307972"/>
    <lineage>
        <taxon>Eukaryota</taxon>
        <taxon>Metazoa</taxon>
        <taxon>Echinodermata</taxon>
        <taxon>Eleutherozoa</taxon>
        <taxon>Echinozoa</taxon>
        <taxon>Holothuroidea</taxon>
        <taxon>Aspidochirotacea</taxon>
        <taxon>Aspidochirotida</taxon>
        <taxon>Stichopodidae</taxon>
        <taxon>Apostichopus</taxon>
    </lineage>
</organism>
<dbReference type="PANTHER" id="PTHR24027">
    <property type="entry name" value="CADHERIN-23"/>
    <property type="match status" value="1"/>
</dbReference>
<dbReference type="GO" id="GO:0008013">
    <property type="term" value="F:beta-catenin binding"/>
    <property type="evidence" value="ECO:0007669"/>
    <property type="project" value="TreeGrafter"/>
</dbReference>
<keyword evidence="3 5" id="KW-0106">Calcium</keyword>
<keyword evidence="8" id="KW-1185">Reference proteome</keyword>
<evidence type="ECO:0000259" key="6">
    <source>
        <dbReference type="PROSITE" id="PS50268"/>
    </source>
</evidence>
<accession>A0A2G8JMZ8</accession>
<evidence type="ECO:0000256" key="4">
    <source>
        <dbReference type="ARBA" id="ARBA00023136"/>
    </source>
</evidence>
<evidence type="ECO:0000313" key="7">
    <source>
        <dbReference type="EMBL" id="PIK37075.1"/>
    </source>
</evidence>
<evidence type="ECO:0000256" key="2">
    <source>
        <dbReference type="ARBA" id="ARBA00022737"/>
    </source>
</evidence>
<feature type="domain" description="Cadherin" evidence="6">
    <location>
        <begin position="181"/>
        <end position="327"/>
    </location>
</feature>
<dbReference type="PROSITE" id="PS50268">
    <property type="entry name" value="CADHERIN_2"/>
    <property type="match status" value="5"/>
</dbReference>
<dbReference type="AlphaFoldDB" id="A0A2G8JMZ8"/>
<feature type="domain" description="Cadherin" evidence="6">
    <location>
        <begin position="75"/>
        <end position="180"/>
    </location>
</feature>
<dbReference type="Pfam" id="PF00028">
    <property type="entry name" value="Cadherin"/>
    <property type="match status" value="3"/>
</dbReference>
<sequence length="526" mass="58651">MLIVHIPTYPPPPHGGNHDAAFTNQQSAIFVAKPLDAETRTSYDLEITASDGFNTATSILHLDVLDANEFAPVFGHDQYEVSVPENIASGKKILQLDVTDRDVTSRLFYSISSTAHPDSKSRFKINSDTGEIYVRNPLDHEGIRQHILTVKVRDVGHISFHSFTTVVVTVLDFNDHMPYFGADHYEGQVFETAETGTVVVHVQGYDNDKDVNAELEYSILSGKQLYVLSHVGVWYLNVKIRESAHLRKSATFIPHIQYMQYAFLCDCEEWKNLMCMNKTNINSFNYPAKNKQSFVVGTSHGSRYPSLSNTATVNITVVLSNSAPPRFVQDEFITELEENLSPGQFVLHPDVISKSSVFFDIAGGNERDHFEIDSSSGVVLSKLPLDFEMVEVYNLTIEAVNMVGGSAFGPPDHPCPGRERQRPAFHPGGVRGHHNRVLTHNTVVSDEDNHHLVVGAIDLDFDQNARLVYSIVEEDAAQYFVIDENTGAIRSLMSLDHETHPTFEFHVTVHDSGSQILSARNPPSSK</sequence>
<keyword evidence="2" id="KW-0677">Repeat</keyword>
<dbReference type="GO" id="GO:0016342">
    <property type="term" value="C:catenin complex"/>
    <property type="evidence" value="ECO:0007669"/>
    <property type="project" value="TreeGrafter"/>
</dbReference>
<evidence type="ECO:0000256" key="5">
    <source>
        <dbReference type="PROSITE-ProRule" id="PRU00043"/>
    </source>
</evidence>
<dbReference type="InterPro" id="IPR020894">
    <property type="entry name" value="Cadherin_CS"/>
</dbReference>
<dbReference type="InterPro" id="IPR039808">
    <property type="entry name" value="Cadherin"/>
</dbReference>
<gene>
    <name evidence="7" type="ORF">BSL78_26092</name>
</gene>